<comment type="caution">
    <text evidence="11">The sequence shown here is derived from an EMBL/GenBank/DDBJ whole genome shotgun (WGS) entry which is preliminary data.</text>
</comment>
<evidence type="ECO:0000256" key="7">
    <source>
        <dbReference type="ARBA" id="ARBA00022840"/>
    </source>
</evidence>
<proteinExistence type="inferred from homology"/>
<keyword evidence="5" id="KW-0479">Metal-binding</keyword>
<gene>
    <name evidence="11" type="ORF">ABC977_04075</name>
</gene>
<dbReference type="PANTHER" id="PTHR33571:SF12">
    <property type="entry name" value="BSL3053 PROTEIN"/>
    <property type="match status" value="1"/>
</dbReference>
<sequence>MHPSIAQKAPEIAALCRRYRVRRLDLFGSAARGSDFDPDSSDADFLVEFEDDGGASSPLRRILGLEQDLEQLLPRPVGLIERRALENSRNDIRRRSILRGAESIYG</sequence>
<evidence type="ECO:0000256" key="8">
    <source>
        <dbReference type="ARBA" id="ARBA00022842"/>
    </source>
</evidence>
<dbReference type="CDD" id="cd05403">
    <property type="entry name" value="NT_KNTase_like"/>
    <property type="match status" value="1"/>
</dbReference>
<dbReference type="InterPro" id="IPR043519">
    <property type="entry name" value="NT_sf"/>
</dbReference>
<evidence type="ECO:0000256" key="4">
    <source>
        <dbReference type="ARBA" id="ARBA00022695"/>
    </source>
</evidence>
<keyword evidence="12" id="KW-1185">Reference proteome</keyword>
<comment type="similarity">
    <text evidence="9">Belongs to the MntA antitoxin family.</text>
</comment>
<dbReference type="InterPro" id="IPR002934">
    <property type="entry name" value="Polymerase_NTP_transf_dom"/>
</dbReference>
<reference evidence="11 12" key="1">
    <citation type="submission" date="2024-05" db="EMBL/GenBank/DDBJ databases">
        <title>Genome Sequence and Characterization of the New Strain Purple Sulfur Bacterium of Genus Thioalkalicoccus.</title>
        <authorList>
            <person name="Bryantseva I.A."/>
            <person name="Kyndt J.A."/>
            <person name="Imhoff J.F."/>
        </authorList>
    </citation>
    <scope>NUCLEOTIDE SEQUENCE [LARGE SCALE GENOMIC DNA]</scope>
    <source>
        <strain evidence="11 12">Um2</strain>
    </source>
</reference>
<evidence type="ECO:0000313" key="12">
    <source>
        <dbReference type="Proteomes" id="UP001564408"/>
    </source>
</evidence>
<dbReference type="Proteomes" id="UP001564408">
    <property type="component" value="Unassembled WGS sequence"/>
</dbReference>
<evidence type="ECO:0000256" key="5">
    <source>
        <dbReference type="ARBA" id="ARBA00022723"/>
    </source>
</evidence>
<dbReference type="EMBL" id="JBDKXB010000003">
    <property type="protein sequence ID" value="MEY6431581.1"/>
    <property type="molecule type" value="Genomic_DNA"/>
</dbReference>
<keyword evidence="7" id="KW-0067">ATP-binding</keyword>
<dbReference type="InterPro" id="IPR052038">
    <property type="entry name" value="Type-VII_TA_antitoxin"/>
</dbReference>
<evidence type="ECO:0000259" key="10">
    <source>
        <dbReference type="Pfam" id="PF01909"/>
    </source>
</evidence>
<protein>
    <submittedName>
        <fullName evidence="11">Nucleotidyltransferase domain-containing protein</fullName>
    </submittedName>
</protein>
<dbReference type="Pfam" id="PF01909">
    <property type="entry name" value="NTP_transf_2"/>
    <property type="match status" value="1"/>
</dbReference>
<dbReference type="RefSeq" id="WP_369665959.1">
    <property type="nucleotide sequence ID" value="NZ_JBDKXB010000003.1"/>
</dbReference>
<organism evidence="11 12">
    <name type="scientific">Thioalkalicoccus limnaeus</name>
    <dbReference type="NCBI Taxonomy" id="120681"/>
    <lineage>
        <taxon>Bacteria</taxon>
        <taxon>Pseudomonadati</taxon>
        <taxon>Pseudomonadota</taxon>
        <taxon>Gammaproteobacteria</taxon>
        <taxon>Chromatiales</taxon>
        <taxon>Chromatiaceae</taxon>
        <taxon>Thioalkalicoccus</taxon>
    </lineage>
</organism>
<evidence type="ECO:0000256" key="2">
    <source>
        <dbReference type="ARBA" id="ARBA00022649"/>
    </source>
</evidence>
<keyword evidence="2" id="KW-1277">Toxin-antitoxin system</keyword>
<accession>A0ABV4BB53</accession>
<evidence type="ECO:0000256" key="1">
    <source>
        <dbReference type="ARBA" id="ARBA00001946"/>
    </source>
</evidence>
<dbReference type="SUPFAM" id="SSF81301">
    <property type="entry name" value="Nucleotidyltransferase"/>
    <property type="match status" value="1"/>
</dbReference>
<keyword evidence="8" id="KW-0460">Magnesium</keyword>
<keyword evidence="6" id="KW-0547">Nucleotide-binding</keyword>
<evidence type="ECO:0000256" key="6">
    <source>
        <dbReference type="ARBA" id="ARBA00022741"/>
    </source>
</evidence>
<evidence type="ECO:0000313" key="11">
    <source>
        <dbReference type="EMBL" id="MEY6431581.1"/>
    </source>
</evidence>
<dbReference type="Gene3D" id="3.30.460.10">
    <property type="entry name" value="Beta Polymerase, domain 2"/>
    <property type="match status" value="1"/>
</dbReference>
<comment type="cofactor">
    <cofactor evidence="1">
        <name>Mg(2+)</name>
        <dbReference type="ChEBI" id="CHEBI:18420"/>
    </cofactor>
</comment>
<evidence type="ECO:0000256" key="9">
    <source>
        <dbReference type="ARBA" id="ARBA00038276"/>
    </source>
</evidence>
<evidence type="ECO:0000256" key="3">
    <source>
        <dbReference type="ARBA" id="ARBA00022679"/>
    </source>
</evidence>
<dbReference type="PANTHER" id="PTHR33571">
    <property type="entry name" value="SSL8005 PROTEIN"/>
    <property type="match status" value="1"/>
</dbReference>
<feature type="domain" description="Polymerase nucleotidyl transferase" evidence="10">
    <location>
        <begin position="14"/>
        <end position="90"/>
    </location>
</feature>
<keyword evidence="3" id="KW-0808">Transferase</keyword>
<name>A0ABV4BB53_9GAMM</name>
<keyword evidence="4" id="KW-0548">Nucleotidyltransferase</keyword>